<dbReference type="Pfam" id="PF00645">
    <property type="entry name" value="zf-PARP"/>
    <property type="match status" value="1"/>
</dbReference>
<evidence type="ECO:0000256" key="3">
    <source>
        <dbReference type="ARBA" id="ARBA00022723"/>
    </source>
</evidence>
<dbReference type="InterPro" id="IPR000330">
    <property type="entry name" value="SNF2_N"/>
</dbReference>
<keyword evidence="6" id="KW-0378">Hydrolase</keyword>
<dbReference type="GO" id="GO:0008094">
    <property type="term" value="F:ATP-dependent activity, acting on DNA"/>
    <property type="evidence" value="ECO:0007669"/>
    <property type="project" value="TreeGrafter"/>
</dbReference>
<evidence type="ECO:0000256" key="7">
    <source>
        <dbReference type="ARBA" id="ARBA00022806"/>
    </source>
</evidence>
<dbReference type="CDD" id="cd18793">
    <property type="entry name" value="SF2_C_SNF"/>
    <property type="match status" value="1"/>
</dbReference>
<keyword evidence="17" id="KW-1185">Reference proteome</keyword>
<dbReference type="AlphaFoldDB" id="A0A165K886"/>
<dbReference type="GO" id="GO:0008270">
    <property type="term" value="F:zinc ion binding"/>
    <property type="evidence" value="ECO:0007669"/>
    <property type="project" value="UniProtKB-KW"/>
</dbReference>
<dbReference type="PANTHER" id="PTHR45626">
    <property type="entry name" value="TRANSCRIPTION TERMINATION FACTOR 2-RELATED"/>
    <property type="match status" value="1"/>
</dbReference>
<dbReference type="SUPFAM" id="SSF57716">
    <property type="entry name" value="Glucocorticoid receptor-like (DNA-binding domain)"/>
    <property type="match status" value="1"/>
</dbReference>
<feature type="region of interest" description="Disordered" evidence="12">
    <location>
        <begin position="840"/>
        <end position="867"/>
    </location>
</feature>
<feature type="compositionally biased region" description="Low complexity" evidence="12">
    <location>
        <begin position="100"/>
        <end position="109"/>
    </location>
</feature>
<evidence type="ECO:0000256" key="4">
    <source>
        <dbReference type="ARBA" id="ARBA00022741"/>
    </source>
</evidence>
<dbReference type="SMART" id="SM00184">
    <property type="entry name" value="RING"/>
    <property type="match status" value="1"/>
</dbReference>
<dbReference type="GO" id="GO:0006281">
    <property type="term" value="P:DNA repair"/>
    <property type="evidence" value="ECO:0007669"/>
    <property type="project" value="TreeGrafter"/>
</dbReference>
<keyword evidence="8" id="KW-0862">Zinc</keyword>
<evidence type="ECO:0000256" key="2">
    <source>
        <dbReference type="ARBA" id="ARBA00007025"/>
    </source>
</evidence>
<evidence type="ECO:0000259" key="13">
    <source>
        <dbReference type="PROSITE" id="PS50064"/>
    </source>
</evidence>
<dbReference type="InterPro" id="IPR001650">
    <property type="entry name" value="Helicase_C-like"/>
</dbReference>
<dbReference type="PROSITE" id="PS50089">
    <property type="entry name" value="ZF_RING_2"/>
    <property type="match status" value="1"/>
</dbReference>
<evidence type="ECO:0000313" key="16">
    <source>
        <dbReference type="EMBL" id="KZV95946.1"/>
    </source>
</evidence>
<dbReference type="InterPro" id="IPR013083">
    <property type="entry name" value="Znf_RING/FYVE/PHD"/>
</dbReference>
<dbReference type="GO" id="GO:0016818">
    <property type="term" value="F:hydrolase activity, acting on acid anhydrides, in phosphorus-containing anhydrides"/>
    <property type="evidence" value="ECO:0007669"/>
    <property type="project" value="InterPro"/>
</dbReference>
<dbReference type="Gene3D" id="3.40.50.300">
    <property type="entry name" value="P-loop containing nucleotide triphosphate hydrolases"/>
    <property type="match status" value="1"/>
</dbReference>
<dbReference type="GO" id="GO:0004386">
    <property type="term" value="F:helicase activity"/>
    <property type="evidence" value="ECO:0007669"/>
    <property type="project" value="UniProtKB-KW"/>
</dbReference>
<dbReference type="SUPFAM" id="SSF52540">
    <property type="entry name" value="P-loop containing nucleoside triphosphate hydrolases"/>
    <property type="match status" value="2"/>
</dbReference>
<dbReference type="InterPro" id="IPR027417">
    <property type="entry name" value="P-loop_NTPase"/>
</dbReference>
<feature type="region of interest" description="Disordered" evidence="12">
    <location>
        <begin position="935"/>
        <end position="1049"/>
    </location>
</feature>
<feature type="domain" description="RING-type" evidence="14">
    <location>
        <begin position="792"/>
        <end position="830"/>
    </location>
</feature>
<dbReference type="Gene3D" id="3.30.70.2330">
    <property type="match status" value="1"/>
</dbReference>
<dbReference type="InterPro" id="IPR049730">
    <property type="entry name" value="SNF2/RAD54-like_C"/>
</dbReference>
<dbReference type="Gene3D" id="3.30.1740.10">
    <property type="entry name" value="Zinc finger, PARP-type"/>
    <property type="match status" value="1"/>
</dbReference>
<evidence type="ECO:0000256" key="1">
    <source>
        <dbReference type="ARBA" id="ARBA00004123"/>
    </source>
</evidence>
<dbReference type="SUPFAM" id="SSF57850">
    <property type="entry name" value="RING/U-box"/>
    <property type="match status" value="1"/>
</dbReference>
<dbReference type="Pfam" id="PF08797">
    <property type="entry name" value="HIRAN"/>
    <property type="match status" value="1"/>
</dbReference>
<accession>A0A165K886</accession>
<feature type="domain" description="Helicase ATP-binding" evidence="15">
    <location>
        <begin position="429"/>
        <end position="617"/>
    </location>
</feature>
<feature type="compositionally biased region" description="Low complexity" evidence="12">
    <location>
        <begin position="947"/>
        <end position="978"/>
    </location>
</feature>
<dbReference type="SMART" id="SM00910">
    <property type="entry name" value="HIRAN"/>
    <property type="match status" value="1"/>
</dbReference>
<evidence type="ECO:0000259" key="15">
    <source>
        <dbReference type="PROSITE" id="PS51192"/>
    </source>
</evidence>
<evidence type="ECO:0000313" key="17">
    <source>
        <dbReference type="Proteomes" id="UP000077266"/>
    </source>
</evidence>
<dbReference type="Gene3D" id="3.40.50.10810">
    <property type="entry name" value="Tandem AAA-ATPase domain"/>
    <property type="match status" value="1"/>
</dbReference>
<dbReference type="Pfam" id="PF00271">
    <property type="entry name" value="Helicase_C"/>
    <property type="match status" value="2"/>
</dbReference>
<reference evidence="16 17" key="1">
    <citation type="journal article" date="2016" name="Mol. Biol. Evol.">
        <title>Comparative Genomics of Early-Diverging Mushroom-Forming Fungi Provides Insights into the Origins of Lignocellulose Decay Capabilities.</title>
        <authorList>
            <person name="Nagy L.G."/>
            <person name="Riley R."/>
            <person name="Tritt A."/>
            <person name="Adam C."/>
            <person name="Daum C."/>
            <person name="Floudas D."/>
            <person name="Sun H."/>
            <person name="Yadav J.S."/>
            <person name="Pangilinan J."/>
            <person name="Larsson K.H."/>
            <person name="Matsuura K."/>
            <person name="Barry K."/>
            <person name="Labutti K."/>
            <person name="Kuo R."/>
            <person name="Ohm R.A."/>
            <person name="Bhattacharya S.S."/>
            <person name="Shirouzu T."/>
            <person name="Yoshinaga Y."/>
            <person name="Martin F.M."/>
            <person name="Grigoriev I.V."/>
            <person name="Hibbett D.S."/>
        </authorList>
    </citation>
    <scope>NUCLEOTIDE SEQUENCE [LARGE SCALE GENOMIC DNA]</scope>
    <source>
        <strain evidence="16 17">HHB12029</strain>
    </source>
</reference>
<comment type="similarity">
    <text evidence="2">Belongs to the SNF2/RAD54 helicase family.</text>
</comment>
<dbReference type="InterPro" id="IPR014001">
    <property type="entry name" value="Helicase_ATP-bd"/>
</dbReference>
<dbReference type="Proteomes" id="UP000077266">
    <property type="component" value="Unassembled WGS sequence"/>
</dbReference>
<evidence type="ECO:0000256" key="6">
    <source>
        <dbReference type="ARBA" id="ARBA00022801"/>
    </source>
</evidence>
<dbReference type="InterPro" id="IPR038718">
    <property type="entry name" value="SNF2-like_sf"/>
</dbReference>
<dbReference type="GO" id="GO:0003677">
    <property type="term" value="F:DNA binding"/>
    <property type="evidence" value="ECO:0007669"/>
    <property type="project" value="InterPro"/>
</dbReference>
<organism evidence="16 17">
    <name type="scientific">Exidia glandulosa HHB12029</name>
    <dbReference type="NCBI Taxonomy" id="1314781"/>
    <lineage>
        <taxon>Eukaryota</taxon>
        <taxon>Fungi</taxon>
        <taxon>Dikarya</taxon>
        <taxon>Basidiomycota</taxon>
        <taxon>Agaricomycotina</taxon>
        <taxon>Agaricomycetes</taxon>
        <taxon>Auriculariales</taxon>
        <taxon>Exidiaceae</taxon>
        <taxon>Exidia</taxon>
    </lineage>
</organism>
<dbReference type="InParanoid" id="A0A165K886"/>
<dbReference type="SMART" id="SM00490">
    <property type="entry name" value="HELICc"/>
    <property type="match status" value="1"/>
</dbReference>
<dbReference type="SMART" id="SM00487">
    <property type="entry name" value="DEXDc"/>
    <property type="match status" value="1"/>
</dbReference>
<dbReference type="EMBL" id="KV425949">
    <property type="protein sequence ID" value="KZV95946.1"/>
    <property type="molecule type" value="Genomic_DNA"/>
</dbReference>
<feature type="region of interest" description="Disordered" evidence="12">
    <location>
        <begin position="96"/>
        <end position="116"/>
    </location>
</feature>
<dbReference type="SMART" id="SM01336">
    <property type="entry name" value="zf-PARP"/>
    <property type="match status" value="1"/>
</dbReference>
<comment type="subcellular location">
    <subcellularLocation>
        <location evidence="1">Nucleus</location>
    </subcellularLocation>
</comment>
<keyword evidence="7" id="KW-0347">Helicase</keyword>
<dbReference type="InterPro" id="IPR014905">
    <property type="entry name" value="HIRAN"/>
</dbReference>
<dbReference type="PROSITE" id="PS00518">
    <property type="entry name" value="ZF_RING_1"/>
    <property type="match status" value="1"/>
</dbReference>
<dbReference type="Pfam" id="PF13923">
    <property type="entry name" value="zf-C3HC4_2"/>
    <property type="match status" value="1"/>
</dbReference>
<evidence type="ECO:0000256" key="11">
    <source>
        <dbReference type="PROSITE-ProRule" id="PRU00175"/>
    </source>
</evidence>
<dbReference type="OrthoDB" id="448448at2759"/>
<feature type="domain" description="PARP-type" evidence="13">
    <location>
        <begin position="5"/>
        <end position="93"/>
    </location>
</feature>
<keyword evidence="5 11" id="KW-0863">Zinc-finger</keyword>
<dbReference type="PANTHER" id="PTHR45626:SF17">
    <property type="entry name" value="HELICASE-LIKE TRANSCRIPTION FACTOR"/>
    <property type="match status" value="1"/>
</dbReference>
<dbReference type="InterPro" id="IPR001510">
    <property type="entry name" value="Znf_PARP"/>
</dbReference>
<evidence type="ECO:0000256" key="5">
    <source>
        <dbReference type="ARBA" id="ARBA00022771"/>
    </source>
</evidence>
<protein>
    <recommendedName>
        <fullName evidence="18">SNF2 family DNA-dependent ATPase domain-containing protein</fullName>
    </recommendedName>
</protein>
<dbReference type="InterPro" id="IPR001841">
    <property type="entry name" value="Znf_RING"/>
</dbReference>
<dbReference type="Pfam" id="PF00176">
    <property type="entry name" value="SNF2-rel_dom"/>
    <property type="match status" value="1"/>
</dbReference>
<keyword evidence="10" id="KW-0539">Nucleus</keyword>
<evidence type="ECO:0000256" key="8">
    <source>
        <dbReference type="ARBA" id="ARBA00022833"/>
    </source>
</evidence>
<feature type="region of interest" description="Disordered" evidence="12">
    <location>
        <begin position="536"/>
        <end position="555"/>
    </location>
</feature>
<evidence type="ECO:0008006" key="18">
    <source>
        <dbReference type="Google" id="ProtNLM"/>
    </source>
</evidence>
<dbReference type="GO" id="GO:0005524">
    <property type="term" value="F:ATP binding"/>
    <property type="evidence" value="ECO:0007669"/>
    <property type="project" value="UniProtKB-KW"/>
</dbReference>
<dbReference type="Gene3D" id="3.30.40.10">
    <property type="entry name" value="Zinc/RING finger domain, C3HC4 (zinc finger)"/>
    <property type="match status" value="1"/>
</dbReference>
<dbReference type="InterPro" id="IPR017907">
    <property type="entry name" value="Znf_RING_CS"/>
</dbReference>
<dbReference type="InterPro" id="IPR036957">
    <property type="entry name" value="Znf_PARP_sf"/>
</dbReference>
<evidence type="ECO:0000256" key="9">
    <source>
        <dbReference type="ARBA" id="ARBA00022840"/>
    </source>
</evidence>
<evidence type="ECO:0000256" key="10">
    <source>
        <dbReference type="ARBA" id="ARBA00023242"/>
    </source>
</evidence>
<dbReference type="GO" id="GO:0005634">
    <property type="term" value="C:nucleus"/>
    <property type="evidence" value="ECO:0007669"/>
    <property type="project" value="UniProtKB-SubCell"/>
</dbReference>
<dbReference type="PROSITE" id="PS50064">
    <property type="entry name" value="ZF_PARP_2"/>
    <property type="match status" value="1"/>
</dbReference>
<dbReference type="STRING" id="1314781.A0A165K886"/>
<sequence length="1174" mass="129575">MAHKHTLEYAKSNRAKCHGNCKGIIAKGDLRMGTLVPNHFGNGAETYQWRHWGCIPKAVLNNFKRTQIDRVSGFRQLRHDDQQRVRNDVARGAVGPVALPAQQPQPSSSQKRKHDAVDNTPVIEIDDDEEVAGNVEDEVVEEHYVTMRTEIVGVQYYTGMVGMNERVMVLREPTNNFDRNAVKVWNAAHVGVGHLPRALAASLAPLMDRNQITVEGVVLKASIGKQFTLPVDVKIYGRSDQRHILEPLLVFATPNRRGFTEAMRTAEYTGNPRRGPQAASSSQYAAAAAYAGSSQVASSSKAGGTSAAAAASQAAAAKRLEEYQKAQELRSILETLGKVDDEGRRGGLMDKIMDEGDVLKLPELEDERKPTGLRVELMKHQSQALRWCLEKENPVLPTKESDRAVQFWQFKKEGNKPYWYNWAAMMPMQTPPVLGRGGLIADAMGLGKTLTILALVLATKGEPKGQYSGATLVVCPLSVLSNWEKQTDDHVQHGKLKFITYYGSGRDASVETLEKADVVLTTYQVVQQDWQQHVQANSGLDPGAGTSRKKKKSDGGLAAVKWKRVVLDEGHTIRNAKTKAAEAVRGLTAERRWVVTGTPIINSPKDLGSILQFLRVCAPLDQEDFFKSILLRPLTAGNPKGVEVLKGVMTQICLRRTKEMQDDDGKHLVDLPPVEMTVVTVTLPDETRKLYDEIEELSAQRFEDYMERARREALQGNFMASANVLGMLTRMRQLVLHPGLIPRNYIEVLRAGRIGGTVDPAVEREPQVQVSAKDKVRLQALLAQAIEENEECPICFDVLTDPRITACAHSFCLACIMQVIQKDNRCPMDRRTLGVQDLIEPAPPTEATQRWAGDEEDDDDETDGIRAGSSAKIDQLIKLLKLTPGNEKSLVFSQFTGFLDKIGDALNDAGIMYVRLDGKMSAKRREEVIRQFSVPLPNAHAAKKPKVASPHKPSAASSSSSRRPSRAAATTGRARASKMVIPDSDDMDFDARVEADDDDDYNHADEDAPMSDGGGFFSDDSDDDFKGKGKAKAKGKGRAGRSLTEALSSADGNPPVMLISLKAGALGLNLTVANNVYLMDPWWQEGIESQAIDRCNRIGQTKTVHVYQMVAENTIEAKVLAIQERKKNLIKQAFSGIKSRETERQKREARMNDLIELFGIRSRQEEAERAAAAS</sequence>
<keyword evidence="9" id="KW-0067">ATP-binding</keyword>
<feature type="compositionally biased region" description="Basic residues" evidence="12">
    <location>
        <begin position="1028"/>
        <end position="1039"/>
    </location>
</feature>
<proteinExistence type="inferred from homology"/>
<evidence type="ECO:0000256" key="12">
    <source>
        <dbReference type="SAM" id="MobiDB-lite"/>
    </source>
</evidence>
<gene>
    <name evidence="16" type="ORF">EXIGLDRAFT_747903</name>
</gene>
<dbReference type="InterPro" id="IPR050628">
    <property type="entry name" value="SNF2_RAD54_helicase_TF"/>
</dbReference>
<keyword evidence="4" id="KW-0547">Nucleotide-binding</keyword>
<evidence type="ECO:0000259" key="14">
    <source>
        <dbReference type="PROSITE" id="PS50089"/>
    </source>
</evidence>
<name>A0A165K886_EXIGL</name>
<dbReference type="PROSITE" id="PS51192">
    <property type="entry name" value="HELICASE_ATP_BIND_1"/>
    <property type="match status" value="1"/>
</dbReference>
<keyword evidence="3" id="KW-0479">Metal-binding</keyword>